<dbReference type="PANTHER" id="PTHR13271">
    <property type="entry name" value="UNCHARACTERIZED PUTATIVE METHYLTRANSFERASE"/>
    <property type="match status" value="1"/>
</dbReference>
<name>A0A9R0IUZ4_SPIOL</name>
<sequence>MSLPSPLNQRTIVEQHRAMEEQQQASFTSFLKWAAQLGISDSPHPPVSSSSSSCLGHTLTVANFPEAGGRGLAAVRELRKGELILTAPKSALMTSQSVIDKDHVLARAIKSYHSLSPTQVLAVCLLVEVNKGRRSSWYPYLTKLPRSYDILASFGPFETKALQVDDAIWLTEKVISKAVSDWREVAALLEQLKLKPQLVNLKAWLWASATISSRTLHVPWDSAGCLCPVGDLFNYAAPGEESAATEVSVSDYSLLQVRASRDGNGTEDPLLGDEHIDACSGRLIDGGYEEDKAAYCLYAKKNYKIFEQVLLSYGTYTNLDLLEHYGFLLNGNPNEKVFIPLEHDIYACHSWPADSLYIQHDGKPSFALLSALRLWATPQNQRKSVGYIALSGSQLSPENDTIVMKWLLSNCRAILKSLPSTVEDDLSLLEAIGKAQLLQSIEMPNNLPCAAAIEFCKFLESMDLCCGGIEVVLLSALPSKVKKSIDRWELAVQWRLKYKKTLVSCISFCSRTIEILSPENGLSR</sequence>
<evidence type="ECO:0000256" key="1">
    <source>
        <dbReference type="ARBA" id="ARBA00022603"/>
    </source>
</evidence>
<keyword evidence="5" id="KW-1185">Reference proteome</keyword>
<dbReference type="GO" id="GO:0016279">
    <property type="term" value="F:protein-lysine N-methyltransferase activity"/>
    <property type="evidence" value="ECO:0000318"/>
    <property type="project" value="GO_Central"/>
</dbReference>
<proteinExistence type="predicted"/>
<gene>
    <name evidence="6" type="primary">LOC110795332</name>
</gene>
<keyword evidence="3" id="KW-0949">S-adenosyl-L-methionine</keyword>
<keyword evidence="2" id="KW-0808">Transferase</keyword>
<dbReference type="Gene3D" id="3.90.1420.10">
    <property type="entry name" value="Rubisco LSMT, substrate-binding domain"/>
    <property type="match status" value="1"/>
</dbReference>
<dbReference type="InterPro" id="IPR046341">
    <property type="entry name" value="SET_dom_sf"/>
</dbReference>
<feature type="domain" description="SET" evidence="4">
    <location>
        <begin position="57"/>
        <end position="314"/>
    </location>
</feature>
<dbReference type="AlphaFoldDB" id="A0A9R0IUZ4"/>
<dbReference type="GO" id="GO:0032259">
    <property type="term" value="P:methylation"/>
    <property type="evidence" value="ECO:0007669"/>
    <property type="project" value="UniProtKB-KW"/>
</dbReference>
<dbReference type="InterPro" id="IPR050600">
    <property type="entry name" value="SETD3_SETD6_MTase"/>
</dbReference>
<dbReference type="InterPro" id="IPR015353">
    <property type="entry name" value="Rubisco_LSMT_subst-bd"/>
</dbReference>
<dbReference type="SUPFAM" id="SSF81822">
    <property type="entry name" value="RuBisCo LSMT C-terminal, substrate-binding domain"/>
    <property type="match status" value="1"/>
</dbReference>
<dbReference type="RefSeq" id="XP_021856026.1">
    <property type="nucleotide sequence ID" value="XM_022000334.2"/>
</dbReference>
<dbReference type="InterPro" id="IPR001214">
    <property type="entry name" value="SET_dom"/>
</dbReference>
<accession>A0A9R0IUZ4</accession>
<dbReference type="CDD" id="cd10527">
    <property type="entry name" value="SET_LSMT"/>
    <property type="match status" value="1"/>
</dbReference>
<organism evidence="5 6">
    <name type="scientific">Spinacia oleracea</name>
    <name type="common">Spinach</name>
    <dbReference type="NCBI Taxonomy" id="3562"/>
    <lineage>
        <taxon>Eukaryota</taxon>
        <taxon>Viridiplantae</taxon>
        <taxon>Streptophyta</taxon>
        <taxon>Embryophyta</taxon>
        <taxon>Tracheophyta</taxon>
        <taxon>Spermatophyta</taxon>
        <taxon>Magnoliopsida</taxon>
        <taxon>eudicotyledons</taxon>
        <taxon>Gunneridae</taxon>
        <taxon>Pentapetalae</taxon>
        <taxon>Caryophyllales</taxon>
        <taxon>Chenopodiaceae</taxon>
        <taxon>Chenopodioideae</taxon>
        <taxon>Anserineae</taxon>
        <taxon>Spinacia</taxon>
    </lineage>
</organism>
<reference evidence="5" key="1">
    <citation type="journal article" date="2021" name="Nat. Commun.">
        <title>Genomic analyses provide insights into spinach domestication and the genetic basis of agronomic traits.</title>
        <authorList>
            <person name="Cai X."/>
            <person name="Sun X."/>
            <person name="Xu C."/>
            <person name="Sun H."/>
            <person name="Wang X."/>
            <person name="Ge C."/>
            <person name="Zhang Z."/>
            <person name="Wang Q."/>
            <person name="Fei Z."/>
            <person name="Jiao C."/>
            <person name="Wang Q."/>
        </authorList>
    </citation>
    <scope>NUCLEOTIDE SEQUENCE [LARGE SCALE GENOMIC DNA]</scope>
    <source>
        <strain evidence="5">cv. Varoflay</strain>
    </source>
</reference>
<evidence type="ECO:0000256" key="2">
    <source>
        <dbReference type="ARBA" id="ARBA00022679"/>
    </source>
</evidence>
<reference evidence="6" key="2">
    <citation type="submission" date="2025-08" db="UniProtKB">
        <authorList>
            <consortium name="RefSeq"/>
        </authorList>
    </citation>
    <scope>IDENTIFICATION</scope>
    <source>
        <tissue evidence="6">Leaf</tissue>
    </source>
</reference>
<dbReference type="InterPro" id="IPR036464">
    <property type="entry name" value="Rubisco_LSMT_subst-bd_sf"/>
</dbReference>
<evidence type="ECO:0000313" key="5">
    <source>
        <dbReference type="Proteomes" id="UP000813463"/>
    </source>
</evidence>
<dbReference type="PROSITE" id="PS50280">
    <property type="entry name" value="SET"/>
    <property type="match status" value="1"/>
</dbReference>
<keyword evidence="1" id="KW-0489">Methyltransferase</keyword>
<dbReference type="PANTHER" id="PTHR13271:SF91">
    <property type="entry name" value="PROTEIN SET DOMAIN GROUP 40"/>
    <property type="match status" value="1"/>
</dbReference>
<evidence type="ECO:0000256" key="3">
    <source>
        <dbReference type="ARBA" id="ARBA00022691"/>
    </source>
</evidence>
<dbReference type="OrthoDB" id="441812at2759"/>
<evidence type="ECO:0000313" key="6">
    <source>
        <dbReference type="RefSeq" id="XP_021856026.1"/>
    </source>
</evidence>
<dbReference type="GeneID" id="110795332"/>
<dbReference type="Pfam" id="PF09273">
    <property type="entry name" value="Rubis-subs-bind"/>
    <property type="match status" value="1"/>
</dbReference>
<dbReference type="FunFam" id="3.90.1410.10:FF:000012">
    <property type="entry name" value="Protein SET DOMAIN GROUP 40"/>
    <property type="match status" value="1"/>
</dbReference>
<dbReference type="KEGG" id="soe:110795332"/>
<protein>
    <submittedName>
        <fullName evidence="6">Protein SET DOMAIN GROUP 40</fullName>
    </submittedName>
</protein>
<dbReference type="Proteomes" id="UP000813463">
    <property type="component" value="Chromosome 4"/>
</dbReference>
<evidence type="ECO:0000259" key="4">
    <source>
        <dbReference type="PROSITE" id="PS50280"/>
    </source>
</evidence>
<dbReference type="Gene3D" id="3.90.1410.10">
    <property type="entry name" value="set domain protein methyltransferase, domain 1"/>
    <property type="match status" value="1"/>
</dbReference>
<dbReference type="SUPFAM" id="SSF82199">
    <property type="entry name" value="SET domain"/>
    <property type="match status" value="1"/>
</dbReference>